<accession>A0AAN8FM29</accession>
<sequence length="116" mass="12348">MLDMAHPVLFVPPDLVELLIYRVDTYAAMDWADALALSMEVDSSFAIVTRGGRRSPLKAIVTVAGCSGSFHVVAAAAGSSPSRCPPIHSVSSQMQLISIDSSKQSLLDTARKAMRS</sequence>
<reference evidence="1 2" key="1">
    <citation type="submission" date="2019-10" db="EMBL/GenBank/DDBJ databases">
        <title>Assembly and Annotation for the nematode Trichostrongylus colubriformis.</title>
        <authorList>
            <person name="Martin J."/>
        </authorList>
    </citation>
    <scope>NUCLEOTIDE SEQUENCE [LARGE SCALE GENOMIC DNA]</scope>
    <source>
        <strain evidence="1">G859</strain>
        <tissue evidence="1">Whole worm</tissue>
    </source>
</reference>
<dbReference type="AlphaFoldDB" id="A0AAN8FM29"/>
<proteinExistence type="predicted"/>
<name>A0AAN8FM29_TRICO</name>
<dbReference type="EMBL" id="WIXE01011373">
    <property type="protein sequence ID" value="KAK5976797.1"/>
    <property type="molecule type" value="Genomic_DNA"/>
</dbReference>
<keyword evidence="2" id="KW-1185">Reference proteome</keyword>
<gene>
    <name evidence="1" type="ORF">GCK32_008468</name>
</gene>
<protein>
    <submittedName>
        <fullName evidence="1">Uncharacterized protein</fullName>
    </submittedName>
</protein>
<evidence type="ECO:0000313" key="1">
    <source>
        <dbReference type="EMBL" id="KAK5976797.1"/>
    </source>
</evidence>
<organism evidence="1 2">
    <name type="scientific">Trichostrongylus colubriformis</name>
    <name type="common">Black scour worm</name>
    <dbReference type="NCBI Taxonomy" id="6319"/>
    <lineage>
        <taxon>Eukaryota</taxon>
        <taxon>Metazoa</taxon>
        <taxon>Ecdysozoa</taxon>
        <taxon>Nematoda</taxon>
        <taxon>Chromadorea</taxon>
        <taxon>Rhabditida</taxon>
        <taxon>Rhabditina</taxon>
        <taxon>Rhabditomorpha</taxon>
        <taxon>Strongyloidea</taxon>
        <taxon>Trichostrongylidae</taxon>
        <taxon>Trichostrongylus</taxon>
    </lineage>
</organism>
<comment type="caution">
    <text evidence="1">The sequence shown here is derived from an EMBL/GenBank/DDBJ whole genome shotgun (WGS) entry which is preliminary data.</text>
</comment>
<evidence type="ECO:0000313" key="2">
    <source>
        <dbReference type="Proteomes" id="UP001331761"/>
    </source>
</evidence>
<dbReference type="Proteomes" id="UP001331761">
    <property type="component" value="Unassembled WGS sequence"/>
</dbReference>